<comment type="caution">
    <text evidence="1">The sequence shown here is derived from an EMBL/GenBank/DDBJ whole genome shotgun (WGS) entry which is preliminary data.</text>
</comment>
<accession>A0ABT0K3G6</accession>
<gene>
    <name evidence="1" type="ORF">MXD59_21465</name>
</gene>
<evidence type="ECO:0000313" key="2">
    <source>
        <dbReference type="Proteomes" id="UP001201873"/>
    </source>
</evidence>
<name>A0ABT0K3G6_9ACTN</name>
<organism evidence="1 2">
    <name type="scientific">Frankia umida</name>
    <dbReference type="NCBI Taxonomy" id="573489"/>
    <lineage>
        <taxon>Bacteria</taxon>
        <taxon>Bacillati</taxon>
        <taxon>Actinomycetota</taxon>
        <taxon>Actinomycetes</taxon>
        <taxon>Frankiales</taxon>
        <taxon>Frankiaceae</taxon>
        <taxon>Frankia</taxon>
    </lineage>
</organism>
<dbReference type="Pfam" id="PF20062">
    <property type="entry name" value="DUF6461"/>
    <property type="match status" value="1"/>
</dbReference>
<protein>
    <submittedName>
        <fullName evidence="1">DUF6461 domain-containing protein</fullName>
    </submittedName>
</protein>
<keyword evidence="2" id="KW-1185">Reference proteome</keyword>
<proteinExistence type="predicted"/>
<evidence type="ECO:0000313" key="1">
    <source>
        <dbReference type="EMBL" id="MCK9878308.1"/>
    </source>
</evidence>
<dbReference type="Proteomes" id="UP001201873">
    <property type="component" value="Unassembled WGS sequence"/>
</dbReference>
<sequence>MRQPPGREPVPEGTLSAIMPVVLALAPTLAALIPAPVAVALGRLGATLDPATAFGNGTAARSPGWVAGWGDVGFPQHRGFPPPGFPPFGFGRADMMSHPTGPWYFQSEDSAVLGALRAMGVSVADRLLGALELTVNGLRPAPVIPVPVPVSRGYTSRVQVGVVNRAGGSIAESVAARAVRRLHLHQPQVCAFVEDVVAALTEHPAIAGLLAPASDPGSAPGSAVGAGGDAAWLAGLTEAAYVTGPPGWPGNAPADDPAEAAAALAPAAELVEEAQIAARHGARALALGIATAAAIMRRADGSPYDAATIVGLGLGSTAVHLAHAPMPAAYGPALFARRRRLFTLPRAHAGLVDVHGHELGLLEGDATLLGAGAGAGAGAADARFADNGLVALVPGGLLVRTGRADGPVNLCLEVLAEAPNAERTARQLALHDEVVEVSWHAEIGFASVVGAGPTTEQHEWREQSPPWPGDYRVRVAARGRDHDSESYELLVWSAPLRQPLVLRQTDRLGHRLRGQPEPPSPPEEKYHWIRSRGCVLCEAATITIVVGTDRDEVVRIFGANPVRPRSLHSLMDAPDRVGWLAAMNVPGTDIVVVMEENSFAGSHGPTIADLSLGGHAGSVFWNVNVDNRLSLASGGDLLLAEESLDRAPRSPALAPLFHGLDLTRFDGSVPKGLLVLERLTGYALRPQDVDRLWNDPLAHQIPPGPWPPQRPRRSVG</sequence>
<dbReference type="EMBL" id="JALKFT010000031">
    <property type="protein sequence ID" value="MCK9878308.1"/>
    <property type="molecule type" value="Genomic_DNA"/>
</dbReference>
<dbReference type="InterPro" id="IPR045592">
    <property type="entry name" value="DUF6461"/>
</dbReference>
<dbReference type="RefSeq" id="WP_248826434.1">
    <property type="nucleotide sequence ID" value="NZ_JALKFT010000031.1"/>
</dbReference>
<reference evidence="1 2" key="1">
    <citation type="submission" date="2022-04" db="EMBL/GenBank/DDBJ databases">
        <title>Genome diversity in the genus Frankia.</title>
        <authorList>
            <person name="Carlos-Shanley C."/>
            <person name="Hahn D."/>
        </authorList>
    </citation>
    <scope>NUCLEOTIDE SEQUENCE [LARGE SCALE GENOMIC DNA]</scope>
    <source>
        <strain evidence="1 2">Ag45/Mut15</strain>
    </source>
</reference>